<evidence type="ECO:0000256" key="2">
    <source>
        <dbReference type="ARBA" id="ARBA00023033"/>
    </source>
</evidence>
<dbReference type="Gene3D" id="3.50.50.60">
    <property type="entry name" value="FAD/NAD(P)-binding domain"/>
    <property type="match status" value="1"/>
</dbReference>
<keyword evidence="5" id="KW-1185">Reference proteome</keyword>
<dbReference type="InterPro" id="IPR050493">
    <property type="entry name" value="FAD-dep_Monooxygenase_BioMet"/>
</dbReference>
<protein>
    <submittedName>
        <fullName evidence="4">FAD-dependent monooxygenase</fullName>
    </submittedName>
</protein>
<keyword evidence="2 4" id="KW-0503">Monooxygenase</keyword>
<comment type="caution">
    <text evidence="4">The sequence shown here is derived from an EMBL/GenBank/DDBJ whole genome shotgun (WGS) entry which is preliminary data.</text>
</comment>
<evidence type="ECO:0000313" key="5">
    <source>
        <dbReference type="Proteomes" id="UP001156441"/>
    </source>
</evidence>
<accession>A0ABT2JB77</accession>
<dbReference type="SUPFAM" id="SSF51905">
    <property type="entry name" value="FAD/NAD(P)-binding domain"/>
    <property type="match status" value="1"/>
</dbReference>
<sequence length="399" mass="44050">MTTALIIGGGVAGPTSAIALRKAGIKSVVYEAYDRTADGIGANLVLAVNGYRALLELGVDHLSAGFDIPRYRYHLGSGRVLAQVRNGRPLPDGTVARAITRSDLYASLRDEAIDQGIQIEFGKRLVDTEVTADGVIAYFADGTEARGDLLIGADGAHSVVRRVINQGEVPMRFNHMVTTSGYAHGVDVPNEPGTEFMYLGKRSFFCYIPSDDGTIWWYAAPTWPDEPTSDDLAAITPRQWRARLREMFTDDNSAAVEIIDATEEITPPRPIYDLPTVPVWRNERMVIIGDACHAVSPSGGQGVSMSVEDAVELGRCLRDIPDIPTALERYERIRRERVEKVVEFGSSSSRSIAVRGQVRRIARDVFLPIAFNQKAAEKDLENMSWLYDHRIDWDEPVTV</sequence>
<reference evidence="4 5" key="1">
    <citation type="submission" date="2021-02" db="EMBL/GenBank/DDBJ databases">
        <title>Actinophytocola xerophila sp. nov., isolated from soil of cotton cropping field.</title>
        <authorList>
            <person name="Huang R."/>
            <person name="Chen X."/>
            <person name="Ge X."/>
            <person name="Liu W."/>
        </authorList>
    </citation>
    <scope>NUCLEOTIDE SEQUENCE [LARGE SCALE GENOMIC DNA]</scope>
    <source>
        <strain evidence="4 5">S1-96</strain>
    </source>
</reference>
<feature type="domain" description="FAD-binding" evidence="3">
    <location>
        <begin position="2"/>
        <end position="344"/>
    </location>
</feature>
<dbReference type="PANTHER" id="PTHR13789:SF309">
    <property type="entry name" value="PUTATIVE (AFU_ORTHOLOGUE AFUA_6G14510)-RELATED"/>
    <property type="match status" value="1"/>
</dbReference>
<dbReference type="EMBL" id="JAFFZE010000014">
    <property type="protein sequence ID" value="MCT2585133.1"/>
    <property type="molecule type" value="Genomic_DNA"/>
</dbReference>
<dbReference type="Proteomes" id="UP001156441">
    <property type="component" value="Unassembled WGS sequence"/>
</dbReference>
<dbReference type="GO" id="GO:0004497">
    <property type="term" value="F:monooxygenase activity"/>
    <property type="evidence" value="ECO:0007669"/>
    <property type="project" value="UniProtKB-KW"/>
</dbReference>
<dbReference type="PRINTS" id="PR00420">
    <property type="entry name" value="RNGMNOXGNASE"/>
</dbReference>
<dbReference type="Pfam" id="PF01494">
    <property type="entry name" value="FAD_binding_3"/>
    <property type="match status" value="1"/>
</dbReference>
<dbReference type="InterPro" id="IPR002938">
    <property type="entry name" value="FAD-bd"/>
</dbReference>
<dbReference type="PANTHER" id="PTHR13789">
    <property type="entry name" value="MONOOXYGENASE"/>
    <property type="match status" value="1"/>
</dbReference>
<organism evidence="4 5">
    <name type="scientific">Actinophytocola gossypii</name>
    <dbReference type="NCBI Taxonomy" id="2812003"/>
    <lineage>
        <taxon>Bacteria</taxon>
        <taxon>Bacillati</taxon>
        <taxon>Actinomycetota</taxon>
        <taxon>Actinomycetes</taxon>
        <taxon>Pseudonocardiales</taxon>
        <taxon>Pseudonocardiaceae</taxon>
    </lineage>
</organism>
<evidence type="ECO:0000259" key="3">
    <source>
        <dbReference type="Pfam" id="PF01494"/>
    </source>
</evidence>
<gene>
    <name evidence="4" type="ORF">JT362_18620</name>
</gene>
<proteinExistence type="predicted"/>
<evidence type="ECO:0000256" key="1">
    <source>
        <dbReference type="ARBA" id="ARBA00023002"/>
    </source>
</evidence>
<keyword evidence="1" id="KW-0560">Oxidoreductase</keyword>
<evidence type="ECO:0000313" key="4">
    <source>
        <dbReference type="EMBL" id="MCT2585133.1"/>
    </source>
</evidence>
<dbReference type="InterPro" id="IPR036188">
    <property type="entry name" value="FAD/NAD-bd_sf"/>
</dbReference>
<name>A0ABT2JB77_9PSEU</name>